<feature type="domain" description="DUF6443" evidence="2">
    <location>
        <begin position="26"/>
        <end position="67"/>
    </location>
</feature>
<feature type="chain" id="PRO_5045071015" description="DUF6443 domain-containing protein" evidence="1">
    <location>
        <begin position="18"/>
        <end position="103"/>
    </location>
</feature>
<dbReference type="Proteomes" id="UP000830454">
    <property type="component" value="Chromosome"/>
</dbReference>
<proteinExistence type="predicted"/>
<evidence type="ECO:0000256" key="1">
    <source>
        <dbReference type="SAM" id="SignalP"/>
    </source>
</evidence>
<reference evidence="3" key="2">
    <citation type="submission" date="2022-04" db="EMBL/GenBank/DDBJ databases">
        <title>Complete Genome Sequence of Flavobacterium sediminilitoris YSM-43, Isolated from a Tidal Sediment.</title>
        <authorList>
            <person name="Lee P.A."/>
        </authorList>
    </citation>
    <scope>NUCLEOTIDE SEQUENCE</scope>
    <source>
        <strain evidence="3">YSM-43</strain>
    </source>
</reference>
<dbReference type="InterPro" id="IPR045619">
    <property type="entry name" value="DUF6443"/>
</dbReference>
<evidence type="ECO:0000313" key="3">
    <source>
        <dbReference type="EMBL" id="UOX34408.1"/>
    </source>
</evidence>
<dbReference type="RefSeq" id="WP_045972921.1">
    <property type="nucleotide sequence ID" value="NZ_CP090145.1"/>
</dbReference>
<keyword evidence="1" id="KW-0732">Signal</keyword>
<sequence length="103" mass="11893">MKKIIYLLTLIPFLALGQSPDQNWVKTITYKQPTATPIANPDVSVANVQVSYFDGLGRPIQQVAPQLVRASLNNRHRYREFLARGHKEYKKTEQLLRELILLF</sequence>
<protein>
    <recommendedName>
        <fullName evidence="2">DUF6443 domain-containing protein</fullName>
    </recommendedName>
</protein>
<keyword evidence="4" id="KW-1185">Reference proteome</keyword>
<feature type="signal peptide" evidence="1">
    <location>
        <begin position="1"/>
        <end position="17"/>
    </location>
</feature>
<evidence type="ECO:0000313" key="4">
    <source>
        <dbReference type="Proteomes" id="UP000830454"/>
    </source>
</evidence>
<evidence type="ECO:0000259" key="2">
    <source>
        <dbReference type="Pfam" id="PF20041"/>
    </source>
</evidence>
<name>A0ABY4HNI2_9FLAO</name>
<dbReference type="EMBL" id="CP090145">
    <property type="protein sequence ID" value="UOX34408.1"/>
    <property type="molecule type" value="Genomic_DNA"/>
</dbReference>
<dbReference type="Pfam" id="PF20041">
    <property type="entry name" value="DUF6443"/>
    <property type="match status" value="1"/>
</dbReference>
<accession>A0ABY4HNI2</accession>
<gene>
    <name evidence="3" type="ORF">LXD69_02570</name>
</gene>
<reference evidence="3" key="1">
    <citation type="submission" date="2021-12" db="EMBL/GenBank/DDBJ databases">
        <authorList>
            <person name="Cha I.-T."/>
            <person name="Lee K.-E."/>
            <person name="Park S.-J."/>
        </authorList>
    </citation>
    <scope>NUCLEOTIDE SEQUENCE</scope>
    <source>
        <strain evidence="3">YSM-43</strain>
    </source>
</reference>
<organism evidence="3 4">
    <name type="scientific">Flavobacterium sediminilitoris</name>
    <dbReference type="NCBI Taxonomy" id="2024526"/>
    <lineage>
        <taxon>Bacteria</taxon>
        <taxon>Pseudomonadati</taxon>
        <taxon>Bacteroidota</taxon>
        <taxon>Flavobacteriia</taxon>
        <taxon>Flavobacteriales</taxon>
        <taxon>Flavobacteriaceae</taxon>
        <taxon>Flavobacterium</taxon>
    </lineage>
</organism>